<keyword evidence="2" id="KW-1185">Reference proteome</keyword>
<dbReference type="Proteomes" id="UP001479606">
    <property type="component" value="Unassembled WGS sequence"/>
</dbReference>
<dbReference type="RefSeq" id="WP_342297938.1">
    <property type="nucleotide sequence ID" value="NZ_JBCEVZ010000021.1"/>
</dbReference>
<organism evidence="1 2">
    <name type="scientific">Hymenobacter segetis</name>
    <dbReference type="NCBI Taxonomy" id="2025509"/>
    <lineage>
        <taxon>Bacteria</taxon>
        <taxon>Pseudomonadati</taxon>
        <taxon>Bacteroidota</taxon>
        <taxon>Cytophagia</taxon>
        <taxon>Cytophagales</taxon>
        <taxon>Hymenobacteraceae</taxon>
        <taxon>Hymenobacter</taxon>
    </lineage>
</organism>
<evidence type="ECO:0000313" key="1">
    <source>
        <dbReference type="EMBL" id="MEL5994647.1"/>
    </source>
</evidence>
<evidence type="ECO:0008006" key="3">
    <source>
        <dbReference type="Google" id="ProtNLM"/>
    </source>
</evidence>
<protein>
    <recommendedName>
        <fullName evidence="3">DUF4241 domain-containing protein</fullName>
    </recommendedName>
</protein>
<evidence type="ECO:0000313" key="2">
    <source>
        <dbReference type="Proteomes" id="UP001479606"/>
    </source>
</evidence>
<sequence length="161" mass="17928">MQTLTIAADFAPVDFNNPAITFGNYLAPLPAAIHNAFPLAPDEQGCKILALSADCRHEEDEATTGRFVVARPVAREDWARIEHGTPIIYTGLYRWNEADLAQYPSEVGQYSSHVGTFILCDDKRGAFYASSWAMTGDDEPQDYTAADVFEVYTIERFIEIV</sequence>
<name>A0ABU9LVA1_9BACT</name>
<proteinExistence type="predicted"/>
<gene>
    <name evidence="1" type="ORF">AAFH49_10545</name>
</gene>
<comment type="caution">
    <text evidence="1">The sequence shown here is derived from an EMBL/GenBank/DDBJ whole genome shotgun (WGS) entry which is preliminary data.</text>
</comment>
<reference evidence="1 2" key="1">
    <citation type="journal article" date="2018" name="Arch. Microbiol.">
        <title>Hymenobacter segetis sp. nov., isolated from soil.</title>
        <authorList>
            <person name="Ten L.N."/>
            <person name="Lim S.J."/>
            <person name="Kim B.O."/>
            <person name="Kang I.K."/>
            <person name="Jung H.Y."/>
        </authorList>
    </citation>
    <scope>NUCLEOTIDE SEQUENCE [LARGE SCALE GENOMIC DNA]</scope>
    <source>
        <strain evidence="1 2">S7-3-11</strain>
    </source>
</reference>
<dbReference type="EMBL" id="JBCEVZ010000021">
    <property type="protein sequence ID" value="MEL5994647.1"/>
    <property type="molecule type" value="Genomic_DNA"/>
</dbReference>
<accession>A0ABU9LVA1</accession>